<sequence>VKKAERVLKDYLRCLYKIKYFTFLIYFVFIYEIF</sequence>
<protein>
    <submittedName>
        <fullName evidence="2">Uncharacterized protein</fullName>
    </submittedName>
</protein>
<proteinExistence type="predicted"/>
<reference evidence="2" key="1">
    <citation type="submission" date="2018-05" db="EMBL/GenBank/DDBJ databases">
        <authorList>
            <person name="Lanie J.A."/>
            <person name="Ng W.-L."/>
            <person name="Kazmierczak K.M."/>
            <person name="Andrzejewski T.M."/>
            <person name="Davidsen T.M."/>
            <person name="Wayne K.J."/>
            <person name="Tettelin H."/>
            <person name="Glass J.I."/>
            <person name="Rusch D."/>
            <person name="Podicherti R."/>
            <person name="Tsui H.-C.T."/>
            <person name="Winkler M.E."/>
        </authorList>
    </citation>
    <scope>NUCLEOTIDE SEQUENCE</scope>
</reference>
<name>A0A382H7C0_9ZZZZ</name>
<gene>
    <name evidence="2" type="ORF">METZ01_LOCUS236038</name>
</gene>
<keyword evidence="1" id="KW-0472">Membrane</keyword>
<evidence type="ECO:0000313" key="2">
    <source>
        <dbReference type="EMBL" id="SVB83184.1"/>
    </source>
</evidence>
<feature type="transmembrane region" description="Helical" evidence="1">
    <location>
        <begin position="12"/>
        <end position="31"/>
    </location>
</feature>
<organism evidence="2">
    <name type="scientific">marine metagenome</name>
    <dbReference type="NCBI Taxonomy" id="408172"/>
    <lineage>
        <taxon>unclassified sequences</taxon>
        <taxon>metagenomes</taxon>
        <taxon>ecological metagenomes</taxon>
    </lineage>
</organism>
<accession>A0A382H7C0</accession>
<keyword evidence="1" id="KW-0812">Transmembrane</keyword>
<dbReference type="EMBL" id="UINC01059594">
    <property type="protein sequence ID" value="SVB83184.1"/>
    <property type="molecule type" value="Genomic_DNA"/>
</dbReference>
<evidence type="ECO:0000256" key="1">
    <source>
        <dbReference type="SAM" id="Phobius"/>
    </source>
</evidence>
<dbReference type="AlphaFoldDB" id="A0A382H7C0"/>
<feature type="non-terminal residue" evidence="2">
    <location>
        <position position="1"/>
    </location>
</feature>
<keyword evidence="1" id="KW-1133">Transmembrane helix</keyword>